<proteinExistence type="predicted"/>
<comment type="caution">
    <text evidence="2">The sequence shown here is derived from an EMBL/GenBank/DDBJ whole genome shotgun (WGS) entry which is preliminary data.</text>
</comment>
<dbReference type="Gene3D" id="3.90.176.10">
    <property type="entry name" value="Toxin ADP-ribosyltransferase, Chain A, domain 1"/>
    <property type="match status" value="1"/>
</dbReference>
<keyword evidence="3" id="KW-1185">Reference proteome</keyword>
<accession>A0A2P2FG11</accession>
<reference evidence="2 3" key="1">
    <citation type="journal article" date="2014" name="Genome Announc.">
        <title>Draft Genome Sequence of Amycolatopsis lurida NRRL 2430, Producer of the Glycopeptide Family Antibiotic Ristocetin.</title>
        <authorList>
            <person name="Kwun M.J."/>
            <person name="Hong H.J."/>
        </authorList>
    </citation>
    <scope>NUCLEOTIDE SEQUENCE [LARGE SCALE GENOMIC DNA]</scope>
    <source>
        <strain evidence="2 3">NRRL 2430</strain>
    </source>
</reference>
<protein>
    <submittedName>
        <fullName evidence="2">Uncharacterized protein</fullName>
    </submittedName>
</protein>
<name>A0A2P2FG11_AMYLU</name>
<dbReference type="Proteomes" id="UP000256220">
    <property type="component" value="Unassembled WGS sequence"/>
</dbReference>
<feature type="region of interest" description="Disordered" evidence="1">
    <location>
        <begin position="482"/>
        <end position="525"/>
    </location>
</feature>
<dbReference type="AlphaFoldDB" id="A0A2P2FG11"/>
<evidence type="ECO:0000313" key="2">
    <source>
        <dbReference type="EMBL" id="KFU75667.1"/>
    </source>
</evidence>
<sequence length="777" mass="83783">MSLLKMPRLGRRKACASYRRVGEALLVHGPAGMTAGAGKLAASLQADTDYVLVVLDLPVGSSLRDWDAVADAVAEDERAVRLLPVKEACEITIVAAQWLADRIGRPVCYPDGVMLVGSSGLIFLPTKGSEGWTVCTPGQVAVRQGRRYPVPNWEAPANSSLLRVGRSATAEPLPAGLWIRSDGPESWLEAGRAKLTRWLSVSSQEVTVVLGAYGVPPLQPADVAQWWAALEPATRANVRFFCFGQVFEAAKVAPGQILADVLGEEVVCYGGLPVGRSDAPEVFTLRPDGSHGVRTFAEQLVFLPRRAPRSENDLFAPRIRRSRPPFESLTESEPGLYLHDSGAVVEVVQAGLWVRPPEVPAQATAIRATPPEAESLLVFHDPADERLVARVLDQLDDKARAVTKTVSVTTPVERSRTHLSSASDLTMPLTPLPRLSQLFRRGPGSVAAPTGEQDDPGLLGGQESHEEIAQDYDRTLATEKIRHPAAKPSGQRTESAPLAEQTEELDDHPLARSVMQQPPDPRHRVWPAPPGFSAELTMVRSGRESAFDALSERVGAVMRRFSPNRLAPESVLTAAVAAGLYLAGEDPDVDGGLRARTAGPHVDFGRCVADGLQKLPLHRKATASVVAPGPELWELLETGIVLLEWGFLHTRTVLGPVEIGSTDLVVWSLTGRQTTVIEPMEGGVADRVVFSPGTAFKVLEVIEPEGEKRGRILMRELADADTGKDEKSSGRDGLIRASLQRFADRAIRAVEPVPTGQASRFGRVPGVANAMILEGRR</sequence>
<dbReference type="EMBL" id="JFBM01000059">
    <property type="protein sequence ID" value="KFU75667.1"/>
    <property type="molecule type" value="Genomic_DNA"/>
</dbReference>
<evidence type="ECO:0000256" key="1">
    <source>
        <dbReference type="SAM" id="MobiDB-lite"/>
    </source>
</evidence>
<gene>
    <name evidence="2" type="ORF">BB31_40345</name>
</gene>
<feature type="region of interest" description="Disordered" evidence="1">
    <location>
        <begin position="436"/>
        <end position="461"/>
    </location>
</feature>
<dbReference type="RefSeq" id="WP_241784138.1">
    <property type="nucleotide sequence ID" value="NZ_JFBM01000059.1"/>
</dbReference>
<evidence type="ECO:0000313" key="3">
    <source>
        <dbReference type="Proteomes" id="UP000256220"/>
    </source>
</evidence>
<organism evidence="2 3">
    <name type="scientific">Amycolatopsis lurida NRRL 2430</name>
    <dbReference type="NCBI Taxonomy" id="1460371"/>
    <lineage>
        <taxon>Bacteria</taxon>
        <taxon>Bacillati</taxon>
        <taxon>Actinomycetota</taxon>
        <taxon>Actinomycetes</taxon>
        <taxon>Pseudonocardiales</taxon>
        <taxon>Pseudonocardiaceae</taxon>
        <taxon>Amycolatopsis</taxon>
    </lineage>
</organism>